<evidence type="ECO:0000256" key="3">
    <source>
        <dbReference type="ARBA" id="ARBA00005539"/>
    </source>
</evidence>
<dbReference type="Proteomes" id="UP001500604">
    <property type="component" value="Unassembled WGS sequence"/>
</dbReference>
<evidence type="ECO:0000256" key="6">
    <source>
        <dbReference type="ARBA" id="ARBA00025246"/>
    </source>
</evidence>
<accession>A0ABP8V4U6</accession>
<dbReference type="InterPro" id="IPR041715">
    <property type="entry name" value="HisRS-like_core"/>
</dbReference>
<comment type="pathway">
    <text evidence="2 7">Amino-acid biosynthesis; L-histidine biosynthesis; L-histidine from 5-phospho-alpha-D-ribose 1-diphosphate: step 1/9.</text>
</comment>
<proteinExistence type="inferred from homology"/>
<sequence length="391" mass="42514">MTIADRWLLPDGIEEVLPPQAWQVETMRRTLLDLYASWGYELVIPPHIEFLESLSAGAGNDLELQTFKITDQLTGRMMGLRADTTPAVARMDAHTLNRTTPARLCYAGSVFHTRPASLAASRTPIQVGAELYGHAGAASDIEVISLMLETLAAVGIDNPHVDLGHVDIFRQLTSAAGLNGVQEAELFDALQRKANPEILQYLADWAVAPSPGRMLAELSRLSGGREVLVDARMVFADAPASVIEAIETLETIADNLSAVYPQVELYFDLSELRGYNYHTGVVFSAYLPEEGQAIAKGGRYDGIGEVFGRARPATGFSTDLKALMRLGNGEPEVIRGILAPVDADKTVVRQLREQGEKVIYSLPGQTESARDIGCDRELKLTDGSWQVIPVG</sequence>
<dbReference type="InterPro" id="IPR004517">
    <property type="entry name" value="HisZ"/>
</dbReference>
<dbReference type="NCBIfam" id="NF008935">
    <property type="entry name" value="PRK12292.1-1"/>
    <property type="match status" value="1"/>
</dbReference>
<dbReference type="InterPro" id="IPR045864">
    <property type="entry name" value="aa-tRNA-synth_II/BPL/LPL"/>
</dbReference>
<dbReference type="NCBIfam" id="TIGR00443">
    <property type="entry name" value="hisZ_biosyn_reg"/>
    <property type="match status" value="1"/>
</dbReference>
<organism evidence="9 10">
    <name type="scientific">Kistimonas scapharcae</name>
    <dbReference type="NCBI Taxonomy" id="1036133"/>
    <lineage>
        <taxon>Bacteria</taxon>
        <taxon>Pseudomonadati</taxon>
        <taxon>Pseudomonadota</taxon>
        <taxon>Gammaproteobacteria</taxon>
        <taxon>Oceanospirillales</taxon>
        <taxon>Endozoicomonadaceae</taxon>
        <taxon>Kistimonas</taxon>
    </lineage>
</organism>
<dbReference type="HAMAP" id="MF_00125">
    <property type="entry name" value="HisZ"/>
    <property type="match status" value="1"/>
</dbReference>
<evidence type="ECO:0000313" key="9">
    <source>
        <dbReference type="EMBL" id="GAA4650569.1"/>
    </source>
</evidence>
<gene>
    <name evidence="7" type="primary">hisZ</name>
    <name evidence="9" type="ORF">GCM10023116_28520</name>
</gene>
<dbReference type="PIRSF" id="PIRSF001549">
    <property type="entry name" value="His-tRNA_synth"/>
    <property type="match status" value="1"/>
</dbReference>
<dbReference type="Gene3D" id="3.30.930.10">
    <property type="entry name" value="Bira Bifunctional Protein, Domain 2"/>
    <property type="match status" value="1"/>
</dbReference>
<evidence type="ECO:0000256" key="2">
    <source>
        <dbReference type="ARBA" id="ARBA00004667"/>
    </source>
</evidence>
<dbReference type="PANTHER" id="PTHR11476">
    <property type="entry name" value="HISTIDYL-TRNA SYNTHETASE"/>
    <property type="match status" value="1"/>
</dbReference>
<comment type="caution">
    <text evidence="9">The sequence shown here is derived from an EMBL/GenBank/DDBJ whole genome shotgun (WGS) entry which is preliminary data.</text>
</comment>
<name>A0ABP8V4U6_9GAMM</name>
<dbReference type="GO" id="GO:0016757">
    <property type="term" value="F:glycosyltransferase activity"/>
    <property type="evidence" value="ECO:0007669"/>
    <property type="project" value="UniProtKB-KW"/>
</dbReference>
<evidence type="ECO:0000313" key="10">
    <source>
        <dbReference type="Proteomes" id="UP001500604"/>
    </source>
</evidence>
<keyword evidence="9" id="KW-0328">Glycosyltransferase</keyword>
<keyword evidence="5 7" id="KW-0963">Cytoplasm</keyword>
<feature type="domain" description="Class II Histidinyl-tRNA synthetase (HisRS)-like catalytic core" evidence="8">
    <location>
        <begin position="12"/>
        <end position="323"/>
    </location>
</feature>
<comment type="subcellular location">
    <subcellularLocation>
        <location evidence="1 7">Cytoplasm</location>
    </subcellularLocation>
</comment>
<comment type="similarity">
    <text evidence="3 7">Belongs to the class-II aminoacyl-tRNA synthetase family. HisZ subfamily.</text>
</comment>
<evidence type="ECO:0000256" key="7">
    <source>
        <dbReference type="HAMAP-Rule" id="MF_00125"/>
    </source>
</evidence>
<comment type="miscellaneous">
    <text evidence="7">This function is generally fulfilled by the C-terminal part of HisG, which is missing in some bacteria such as this one.</text>
</comment>
<keyword evidence="7" id="KW-0368">Histidine biosynthesis</keyword>
<dbReference type="NCBIfam" id="NF009086">
    <property type="entry name" value="PRK12421.1"/>
    <property type="match status" value="1"/>
</dbReference>
<dbReference type="InterPro" id="IPR004516">
    <property type="entry name" value="HisRS/HisZ"/>
</dbReference>
<evidence type="ECO:0000256" key="1">
    <source>
        <dbReference type="ARBA" id="ARBA00004496"/>
    </source>
</evidence>
<evidence type="ECO:0000256" key="4">
    <source>
        <dbReference type="ARBA" id="ARBA00020397"/>
    </source>
</evidence>
<dbReference type="RefSeq" id="WP_345196768.1">
    <property type="nucleotide sequence ID" value="NZ_BAABFL010000406.1"/>
</dbReference>
<dbReference type="CDD" id="cd00773">
    <property type="entry name" value="HisRS-like_core"/>
    <property type="match status" value="1"/>
</dbReference>
<protein>
    <recommendedName>
        <fullName evidence="4 7">ATP phosphoribosyltransferase regulatory subunit</fullName>
    </recommendedName>
</protein>
<dbReference type="EMBL" id="BAABFL010000406">
    <property type="protein sequence ID" value="GAA4650569.1"/>
    <property type="molecule type" value="Genomic_DNA"/>
</dbReference>
<keyword evidence="7" id="KW-0028">Amino-acid biosynthesis</keyword>
<dbReference type="PANTHER" id="PTHR11476:SF7">
    <property type="entry name" value="HISTIDINE--TRNA LIGASE"/>
    <property type="match status" value="1"/>
</dbReference>
<keyword evidence="9" id="KW-0808">Transferase</keyword>
<evidence type="ECO:0000259" key="8">
    <source>
        <dbReference type="Pfam" id="PF13393"/>
    </source>
</evidence>
<reference evidence="10" key="1">
    <citation type="journal article" date="2019" name="Int. J. Syst. Evol. Microbiol.">
        <title>The Global Catalogue of Microorganisms (GCM) 10K type strain sequencing project: providing services to taxonomists for standard genome sequencing and annotation.</title>
        <authorList>
            <consortium name="The Broad Institute Genomics Platform"/>
            <consortium name="The Broad Institute Genome Sequencing Center for Infectious Disease"/>
            <person name="Wu L."/>
            <person name="Ma J."/>
        </authorList>
    </citation>
    <scope>NUCLEOTIDE SEQUENCE [LARGE SCALE GENOMIC DNA]</scope>
    <source>
        <strain evidence="10">JCM 17805</strain>
    </source>
</reference>
<keyword evidence="10" id="KW-1185">Reference proteome</keyword>
<dbReference type="SUPFAM" id="SSF55681">
    <property type="entry name" value="Class II aaRS and biotin synthetases"/>
    <property type="match status" value="1"/>
</dbReference>
<dbReference type="Pfam" id="PF13393">
    <property type="entry name" value="tRNA-synt_His"/>
    <property type="match status" value="1"/>
</dbReference>
<comment type="function">
    <text evidence="6 7">Required for the first step of histidine biosynthesis. May allow the feedback regulation of ATP phosphoribosyltransferase activity by histidine.</text>
</comment>
<evidence type="ECO:0000256" key="5">
    <source>
        <dbReference type="ARBA" id="ARBA00022490"/>
    </source>
</evidence>
<comment type="subunit">
    <text evidence="7">Heteromultimer composed of HisG and HisZ subunits.</text>
</comment>